<protein>
    <recommendedName>
        <fullName evidence="7">GRF-type domain-containing protein</fullName>
    </recommendedName>
</protein>
<keyword evidence="6" id="KW-0812">Transmembrane</keyword>
<gene>
    <name evidence="8" type="ORF">V5N11_031864</name>
</gene>
<feature type="transmembrane region" description="Helical" evidence="6">
    <location>
        <begin position="150"/>
        <end position="168"/>
    </location>
</feature>
<keyword evidence="9" id="KW-1185">Reference proteome</keyword>
<evidence type="ECO:0000256" key="3">
    <source>
        <dbReference type="ARBA" id="ARBA00022833"/>
    </source>
</evidence>
<evidence type="ECO:0000313" key="8">
    <source>
        <dbReference type="EMBL" id="KAL1202347.1"/>
    </source>
</evidence>
<sequence length="170" mass="19242">MASSASSRVSESLRSSETGIPRKCRCGKKAMMRTADTLKNPGRLFYCCPYGSREDNTHLFKWTDRSMVEEMANVENCVVQIEGNVGNLGMRLSDVEDQMDTLALETRTCEAVANSFAKMIEANKEGVKNLEKEMGDLKLKLSSYEKEVRSIKNMIVCALVMFMVYWFMFA</sequence>
<proteinExistence type="predicted"/>
<comment type="caution">
    <text evidence="8">The sequence shown here is derived from an EMBL/GenBank/DDBJ whole genome shotgun (WGS) entry which is preliminary data.</text>
</comment>
<accession>A0ABD1A6B7</accession>
<feature type="coiled-coil region" evidence="5">
    <location>
        <begin position="120"/>
        <end position="154"/>
    </location>
</feature>
<dbReference type="Pfam" id="PF06839">
    <property type="entry name" value="Zn_ribbon_GRF"/>
    <property type="match status" value="1"/>
</dbReference>
<keyword evidence="5" id="KW-0175">Coiled coil</keyword>
<dbReference type="PANTHER" id="PTHR33248">
    <property type="entry name" value="ZINC ION-BINDING PROTEIN"/>
    <property type="match status" value="1"/>
</dbReference>
<evidence type="ECO:0000256" key="2">
    <source>
        <dbReference type="ARBA" id="ARBA00022771"/>
    </source>
</evidence>
<evidence type="ECO:0000256" key="1">
    <source>
        <dbReference type="ARBA" id="ARBA00022723"/>
    </source>
</evidence>
<dbReference type="Proteomes" id="UP001558713">
    <property type="component" value="Unassembled WGS sequence"/>
</dbReference>
<keyword evidence="1" id="KW-0479">Metal-binding</keyword>
<evidence type="ECO:0000256" key="5">
    <source>
        <dbReference type="SAM" id="Coils"/>
    </source>
</evidence>
<keyword evidence="6" id="KW-1133">Transmembrane helix</keyword>
<feature type="domain" description="GRF-type" evidence="7">
    <location>
        <begin position="24"/>
        <end position="66"/>
    </location>
</feature>
<reference evidence="8 9" key="1">
    <citation type="submission" date="2024-04" db="EMBL/GenBank/DDBJ databases">
        <title>Genome assembly C_amara_ONT_v2.</title>
        <authorList>
            <person name="Yant L."/>
            <person name="Moore C."/>
            <person name="Slenker M."/>
        </authorList>
    </citation>
    <scope>NUCLEOTIDE SEQUENCE [LARGE SCALE GENOMIC DNA]</scope>
    <source>
        <tissue evidence="8">Leaf</tissue>
    </source>
</reference>
<organism evidence="8 9">
    <name type="scientific">Cardamine amara subsp. amara</name>
    <dbReference type="NCBI Taxonomy" id="228776"/>
    <lineage>
        <taxon>Eukaryota</taxon>
        <taxon>Viridiplantae</taxon>
        <taxon>Streptophyta</taxon>
        <taxon>Embryophyta</taxon>
        <taxon>Tracheophyta</taxon>
        <taxon>Spermatophyta</taxon>
        <taxon>Magnoliopsida</taxon>
        <taxon>eudicotyledons</taxon>
        <taxon>Gunneridae</taxon>
        <taxon>Pentapetalae</taxon>
        <taxon>rosids</taxon>
        <taxon>malvids</taxon>
        <taxon>Brassicales</taxon>
        <taxon>Brassicaceae</taxon>
        <taxon>Cardamineae</taxon>
        <taxon>Cardamine</taxon>
    </lineage>
</organism>
<evidence type="ECO:0000259" key="7">
    <source>
        <dbReference type="PROSITE" id="PS51999"/>
    </source>
</evidence>
<dbReference type="GO" id="GO:0008270">
    <property type="term" value="F:zinc ion binding"/>
    <property type="evidence" value="ECO:0007669"/>
    <property type="project" value="UniProtKB-KW"/>
</dbReference>
<keyword evidence="2 4" id="KW-0863">Zinc-finger</keyword>
<evidence type="ECO:0000313" key="9">
    <source>
        <dbReference type="Proteomes" id="UP001558713"/>
    </source>
</evidence>
<dbReference type="EMBL" id="JBANAX010000578">
    <property type="protein sequence ID" value="KAL1202347.1"/>
    <property type="molecule type" value="Genomic_DNA"/>
</dbReference>
<keyword evidence="3" id="KW-0862">Zinc</keyword>
<name>A0ABD1A6B7_CARAN</name>
<dbReference type="InterPro" id="IPR010666">
    <property type="entry name" value="Znf_GRF"/>
</dbReference>
<dbReference type="AlphaFoldDB" id="A0ABD1A6B7"/>
<dbReference type="PROSITE" id="PS51999">
    <property type="entry name" value="ZF_GRF"/>
    <property type="match status" value="1"/>
</dbReference>
<keyword evidence="6" id="KW-0472">Membrane</keyword>
<evidence type="ECO:0000256" key="4">
    <source>
        <dbReference type="PROSITE-ProRule" id="PRU01343"/>
    </source>
</evidence>
<evidence type="ECO:0000256" key="6">
    <source>
        <dbReference type="SAM" id="Phobius"/>
    </source>
</evidence>